<dbReference type="AlphaFoldDB" id="A0A8H8A1W7"/>
<dbReference type="InterPro" id="IPR004087">
    <property type="entry name" value="KH_dom"/>
</dbReference>
<feature type="domain" description="K Homology" evidence="3">
    <location>
        <begin position="228"/>
        <end position="298"/>
    </location>
</feature>
<dbReference type="Gene3D" id="3.30.1370.10">
    <property type="entry name" value="K Homology domain, type 1"/>
    <property type="match status" value="1"/>
</dbReference>
<dbReference type="GO" id="GO:0003723">
    <property type="term" value="F:RNA binding"/>
    <property type="evidence" value="ECO:0007669"/>
    <property type="project" value="UniProtKB-UniRule"/>
</dbReference>
<accession>A0A8H8A1W7</accession>
<protein>
    <recommendedName>
        <fullName evidence="3">K Homology domain-containing protein</fullName>
    </recommendedName>
</protein>
<comment type="caution">
    <text evidence="4">The sequence shown here is derived from an EMBL/GenBank/DDBJ whole genome shotgun (WGS) entry which is preliminary data.</text>
</comment>
<reference evidence="4 5" key="1">
    <citation type="journal article" name="Sci. Rep.">
        <title>Genome-scale phylogenetic analyses confirm Olpidium as the closest living zoosporic fungus to the non-flagellated, terrestrial fungi.</title>
        <authorList>
            <person name="Chang Y."/>
            <person name="Rochon D."/>
            <person name="Sekimoto S."/>
            <person name="Wang Y."/>
            <person name="Chovatia M."/>
            <person name="Sandor L."/>
            <person name="Salamov A."/>
            <person name="Grigoriev I.V."/>
            <person name="Stajich J.E."/>
            <person name="Spatafora J.W."/>
        </authorList>
    </citation>
    <scope>NUCLEOTIDE SEQUENCE [LARGE SCALE GENOMIC DNA]</scope>
    <source>
        <strain evidence="4">S191</strain>
    </source>
</reference>
<dbReference type="PROSITE" id="PS50084">
    <property type="entry name" value="KH_TYPE_1"/>
    <property type="match status" value="2"/>
</dbReference>
<evidence type="ECO:0000313" key="4">
    <source>
        <dbReference type="EMBL" id="KAG5463633.1"/>
    </source>
</evidence>
<gene>
    <name evidence="4" type="ORF">BJ554DRAFT_5843</name>
</gene>
<organism evidence="4 5">
    <name type="scientific">Olpidium bornovanus</name>
    <dbReference type="NCBI Taxonomy" id="278681"/>
    <lineage>
        <taxon>Eukaryota</taxon>
        <taxon>Fungi</taxon>
        <taxon>Fungi incertae sedis</taxon>
        <taxon>Olpidiomycota</taxon>
        <taxon>Olpidiomycotina</taxon>
        <taxon>Olpidiomycetes</taxon>
        <taxon>Olpidiales</taxon>
        <taxon>Olpidiaceae</taxon>
        <taxon>Olpidium</taxon>
    </lineage>
</organism>
<dbReference type="EMBL" id="JAEFCI010000319">
    <property type="protein sequence ID" value="KAG5463633.1"/>
    <property type="molecule type" value="Genomic_DNA"/>
</dbReference>
<evidence type="ECO:0000313" key="5">
    <source>
        <dbReference type="Proteomes" id="UP000673691"/>
    </source>
</evidence>
<dbReference type="Pfam" id="PF00013">
    <property type="entry name" value="KH_1"/>
    <property type="match status" value="2"/>
</dbReference>
<dbReference type="SMART" id="SM00322">
    <property type="entry name" value="KH"/>
    <property type="match status" value="2"/>
</dbReference>
<dbReference type="PANTHER" id="PTHR10288">
    <property type="entry name" value="KH DOMAIN CONTAINING RNA BINDING PROTEIN"/>
    <property type="match status" value="1"/>
</dbReference>
<dbReference type="InterPro" id="IPR036612">
    <property type="entry name" value="KH_dom_type_1_sf"/>
</dbReference>
<keyword evidence="5" id="KW-1185">Reference proteome</keyword>
<name>A0A8H8A1W7_9FUNG</name>
<evidence type="ECO:0000256" key="1">
    <source>
        <dbReference type="ARBA" id="ARBA00022737"/>
    </source>
</evidence>
<dbReference type="Proteomes" id="UP000673691">
    <property type="component" value="Unassembled WGS sequence"/>
</dbReference>
<proteinExistence type="predicted"/>
<dbReference type="InterPro" id="IPR004088">
    <property type="entry name" value="KH_dom_type_1"/>
</dbReference>
<keyword evidence="1" id="KW-0677">Repeat</keyword>
<evidence type="ECO:0000259" key="3">
    <source>
        <dbReference type="SMART" id="SM00322"/>
    </source>
</evidence>
<dbReference type="SUPFAM" id="SSF54791">
    <property type="entry name" value="Eukaryotic type KH-domain (KH-domain type I)"/>
    <property type="match status" value="2"/>
</dbReference>
<keyword evidence="2" id="KW-0694">RNA-binding</keyword>
<evidence type="ECO:0000256" key="2">
    <source>
        <dbReference type="PROSITE-ProRule" id="PRU00117"/>
    </source>
</evidence>
<dbReference type="Gene3D" id="3.30.310.210">
    <property type="match status" value="1"/>
</dbReference>
<feature type="domain" description="K Homology" evidence="3">
    <location>
        <begin position="53"/>
        <end position="124"/>
    </location>
</feature>
<dbReference type="CDD" id="cd22439">
    <property type="entry name" value="KH-I_PCBP_rpt3"/>
    <property type="match status" value="1"/>
</dbReference>
<sequence>MRSHPSSALVNRRARVRFFSPSLPLPQRWPSKAFGLLAQKVVDETSTPESRIDSTSVRILAPHNVIGPLIGKGGGKIKEMQEASGACIMASEAVVPDSMEQTVTVSGAPEAIQSALYQIGRILQEQPSVPTVPYRPSASRPPALPAYPPIPPPAGLQQAPGHHQPQAQPVYADPYATVGPYGYPVQPSVPHAAGPFHHLGHPPAPGSVVHHPRAAAASPQAAAAAPAGTQAQQIFVPNEMVGCIIGKGGARINEIRQLSGCTIKIAEPNAWASERLVTITGTPEANQMALYLLYSRIELEKSRAPAGY</sequence>
<dbReference type="OrthoDB" id="1937934at2759"/>